<dbReference type="PANTHER" id="PTHR43133:SF8">
    <property type="entry name" value="RNA POLYMERASE SIGMA FACTOR HI_1459-RELATED"/>
    <property type="match status" value="1"/>
</dbReference>
<dbReference type="GO" id="GO:0006352">
    <property type="term" value="P:DNA-templated transcription initiation"/>
    <property type="evidence" value="ECO:0007669"/>
    <property type="project" value="InterPro"/>
</dbReference>
<comment type="caution">
    <text evidence="9">The sequence shown here is derived from an EMBL/GenBank/DDBJ whole genome shotgun (WGS) entry which is preliminary data.</text>
</comment>
<dbReference type="Pfam" id="PF04542">
    <property type="entry name" value="Sigma70_r2"/>
    <property type="match status" value="1"/>
</dbReference>
<keyword evidence="5" id="KW-0238">DNA-binding</keyword>
<evidence type="ECO:0000256" key="1">
    <source>
        <dbReference type="ARBA" id="ARBA00007788"/>
    </source>
</evidence>
<evidence type="ECO:0000256" key="7">
    <source>
        <dbReference type="ARBA" id="ARBA00024701"/>
    </source>
</evidence>
<dbReference type="PIRSF" id="PIRSF002939">
    <property type="entry name" value="RNA_polymerase_sigma-H_factor"/>
    <property type="match status" value="1"/>
</dbReference>
<dbReference type="InterPro" id="IPR039425">
    <property type="entry name" value="RNA_pol_sigma-70-like"/>
</dbReference>
<gene>
    <name evidence="9" type="ORF">IAB69_01265</name>
</gene>
<dbReference type="EMBL" id="DVNE01000011">
    <property type="protein sequence ID" value="HIU61266.1"/>
    <property type="molecule type" value="Genomic_DNA"/>
</dbReference>
<proteinExistence type="inferred from homology"/>
<dbReference type="SUPFAM" id="SSF46894">
    <property type="entry name" value="C-terminal effector domain of the bipartite response regulators"/>
    <property type="match status" value="1"/>
</dbReference>
<feature type="domain" description="RNA polymerase sigma-70 region 2" evidence="8">
    <location>
        <begin position="26"/>
        <end position="92"/>
    </location>
</feature>
<sequence length="190" mass="21481">MQTETMSDERLVVLSQQGDKAATDALLKRYKNMVLSVARRFFLSGGETEDLVQEGMCGLYSAIGSFEEGKTTFSFYAARCIRNRIIDAVKANTGVKHSALNNFLPIVEVGEELYSSPQNPEDELIKRENRREFLQRISKTLSSFEFKVTVMYMDGLTMAEISSAAGKPVKSIDNALQRSKHKLFKMFELR</sequence>
<evidence type="ECO:0000259" key="8">
    <source>
        <dbReference type="Pfam" id="PF04542"/>
    </source>
</evidence>
<dbReference type="Gene3D" id="1.10.10.10">
    <property type="entry name" value="Winged helix-like DNA-binding domain superfamily/Winged helix DNA-binding domain"/>
    <property type="match status" value="1"/>
</dbReference>
<dbReference type="InterPro" id="IPR016371">
    <property type="entry name" value="RNA_pol_sigma-H_factor"/>
</dbReference>
<dbReference type="InterPro" id="IPR007627">
    <property type="entry name" value="RNA_pol_sigma70_r2"/>
</dbReference>
<reference evidence="9" key="1">
    <citation type="submission" date="2020-10" db="EMBL/GenBank/DDBJ databases">
        <authorList>
            <person name="Gilroy R."/>
        </authorList>
    </citation>
    <scope>NUCLEOTIDE SEQUENCE</scope>
    <source>
        <strain evidence="9">CHK195-12923</strain>
    </source>
</reference>
<evidence type="ECO:0000313" key="9">
    <source>
        <dbReference type="EMBL" id="HIU61266.1"/>
    </source>
</evidence>
<comment type="similarity">
    <text evidence="1">Belongs to the sigma-70 factor family.</text>
</comment>
<name>A0A9D1SIC2_9FIRM</name>
<dbReference type="Proteomes" id="UP000824110">
    <property type="component" value="Unassembled WGS sequence"/>
</dbReference>
<accession>A0A9D1SIC2</accession>
<dbReference type="PANTHER" id="PTHR43133">
    <property type="entry name" value="RNA POLYMERASE ECF-TYPE SIGMA FACTO"/>
    <property type="match status" value="1"/>
</dbReference>
<comment type="function">
    <text evidence="7">Sigma factors are initiation factors that promote the attachment of RNA polymerase to specific initiation sites and are then released. Sigma-S contributes to the protection against external stress, thus playing a role in cellular fitness and survival.</text>
</comment>
<evidence type="ECO:0000256" key="3">
    <source>
        <dbReference type="ARBA" id="ARBA00023015"/>
    </source>
</evidence>
<dbReference type="InterPro" id="IPR014284">
    <property type="entry name" value="RNA_pol_sigma-70_dom"/>
</dbReference>
<dbReference type="InterPro" id="IPR016032">
    <property type="entry name" value="Sig_transdc_resp-reg_C-effctor"/>
</dbReference>
<dbReference type="NCBIfam" id="TIGR02937">
    <property type="entry name" value="sigma70-ECF"/>
    <property type="match status" value="1"/>
</dbReference>
<dbReference type="Gene3D" id="1.10.1740.10">
    <property type="match status" value="1"/>
</dbReference>
<dbReference type="SUPFAM" id="SSF88946">
    <property type="entry name" value="Sigma2 domain of RNA polymerase sigma factors"/>
    <property type="match status" value="1"/>
</dbReference>
<protein>
    <recommendedName>
        <fullName evidence="2">RNA polymerase sigma factor SigS</fullName>
    </recommendedName>
</protein>
<evidence type="ECO:0000256" key="2">
    <source>
        <dbReference type="ARBA" id="ARBA00021245"/>
    </source>
</evidence>
<organism evidence="9 10">
    <name type="scientific">Candidatus Coproplasma excrementigallinarum</name>
    <dbReference type="NCBI Taxonomy" id="2840747"/>
    <lineage>
        <taxon>Bacteria</taxon>
        <taxon>Bacillati</taxon>
        <taxon>Bacillota</taxon>
        <taxon>Clostridia</taxon>
        <taxon>Eubacteriales</taxon>
        <taxon>Candidatus Coproplasma</taxon>
    </lineage>
</organism>
<evidence type="ECO:0000256" key="4">
    <source>
        <dbReference type="ARBA" id="ARBA00023082"/>
    </source>
</evidence>
<keyword evidence="6" id="KW-0804">Transcription</keyword>
<evidence type="ECO:0000256" key="5">
    <source>
        <dbReference type="ARBA" id="ARBA00023125"/>
    </source>
</evidence>
<keyword evidence="3" id="KW-0805">Transcription regulation</keyword>
<dbReference type="GO" id="GO:0016987">
    <property type="term" value="F:sigma factor activity"/>
    <property type="evidence" value="ECO:0007669"/>
    <property type="project" value="UniProtKB-KW"/>
</dbReference>
<reference evidence="9" key="2">
    <citation type="journal article" date="2021" name="PeerJ">
        <title>Extensive microbial diversity within the chicken gut microbiome revealed by metagenomics and culture.</title>
        <authorList>
            <person name="Gilroy R."/>
            <person name="Ravi A."/>
            <person name="Getino M."/>
            <person name="Pursley I."/>
            <person name="Horton D.L."/>
            <person name="Alikhan N.F."/>
            <person name="Baker D."/>
            <person name="Gharbi K."/>
            <person name="Hall N."/>
            <person name="Watson M."/>
            <person name="Adriaenssens E.M."/>
            <person name="Foster-Nyarko E."/>
            <person name="Jarju S."/>
            <person name="Secka A."/>
            <person name="Antonio M."/>
            <person name="Oren A."/>
            <person name="Chaudhuri R.R."/>
            <person name="La Ragione R."/>
            <person name="Hildebrand F."/>
            <person name="Pallen M.J."/>
        </authorList>
    </citation>
    <scope>NUCLEOTIDE SEQUENCE</scope>
    <source>
        <strain evidence="9">CHK195-12923</strain>
    </source>
</reference>
<dbReference type="AlphaFoldDB" id="A0A9D1SIC2"/>
<evidence type="ECO:0000313" key="10">
    <source>
        <dbReference type="Proteomes" id="UP000824110"/>
    </source>
</evidence>
<dbReference type="InterPro" id="IPR036388">
    <property type="entry name" value="WH-like_DNA-bd_sf"/>
</dbReference>
<keyword evidence="4" id="KW-0731">Sigma factor</keyword>
<dbReference type="GO" id="GO:0003677">
    <property type="term" value="F:DNA binding"/>
    <property type="evidence" value="ECO:0007669"/>
    <property type="project" value="UniProtKB-KW"/>
</dbReference>
<dbReference type="InterPro" id="IPR013325">
    <property type="entry name" value="RNA_pol_sigma_r2"/>
</dbReference>
<evidence type="ECO:0000256" key="6">
    <source>
        <dbReference type="ARBA" id="ARBA00023163"/>
    </source>
</evidence>